<feature type="transmembrane region" description="Helical" evidence="7">
    <location>
        <begin position="208"/>
        <end position="230"/>
    </location>
</feature>
<feature type="transmembrane region" description="Helical" evidence="7">
    <location>
        <begin position="20"/>
        <end position="44"/>
    </location>
</feature>
<dbReference type="AlphaFoldDB" id="A0A433MC75"/>
<dbReference type="InterPro" id="IPR035906">
    <property type="entry name" value="MetI-like_sf"/>
</dbReference>
<feature type="transmembrane region" description="Helical" evidence="7">
    <location>
        <begin position="79"/>
        <end position="99"/>
    </location>
</feature>
<dbReference type="Gene3D" id="1.10.3720.10">
    <property type="entry name" value="MetI-like"/>
    <property type="match status" value="1"/>
</dbReference>
<dbReference type="InterPro" id="IPR000515">
    <property type="entry name" value="MetI-like"/>
</dbReference>
<dbReference type="Pfam" id="PF00528">
    <property type="entry name" value="BPD_transp_1"/>
    <property type="match status" value="1"/>
</dbReference>
<dbReference type="GO" id="GO:0005886">
    <property type="term" value="C:plasma membrane"/>
    <property type="evidence" value="ECO:0007669"/>
    <property type="project" value="UniProtKB-SubCell"/>
</dbReference>
<dbReference type="CDD" id="cd06261">
    <property type="entry name" value="TM_PBP2"/>
    <property type="match status" value="1"/>
</dbReference>
<comment type="caution">
    <text evidence="9">The sequence shown here is derived from an EMBL/GenBank/DDBJ whole genome shotgun (WGS) entry which is preliminary data.</text>
</comment>
<accession>A0A433MC75</accession>
<keyword evidence="2 7" id="KW-0813">Transport</keyword>
<evidence type="ECO:0000259" key="8">
    <source>
        <dbReference type="PROSITE" id="PS50928"/>
    </source>
</evidence>
<evidence type="ECO:0000313" key="9">
    <source>
        <dbReference type="EMBL" id="RUR65476.1"/>
    </source>
</evidence>
<dbReference type="PANTHER" id="PTHR43227">
    <property type="entry name" value="BLL4140 PROTEIN"/>
    <property type="match status" value="1"/>
</dbReference>
<feature type="domain" description="ABC transmembrane type-1" evidence="8">
    <location>
        <begin position="75"/>
        <end position="290"/>
    </location>
</feature>
<name>A0A433MC75_9BURK</name>
<evidence type="ECO:0000256" key="6">
    <source>
        <dbReference type="ARBA" id="ARBA00023136"/>
    </source>
</evidence>
<dbReference type="OrthoDB" id="8578268at2"/>
<evidence type="ECO:0000313" key="10">
    <source>
        <dbReference type="Proteomes" id="UP000281118"/>
    </source>
</evidence>
<dbReference type="RefSeq" id="WP_126018218.1">
    <property type="nucleotide sequence ID" value="NZ_RXFT01000001.1"/>
</dbReference>
<dbReference type="EMBL" id="RXFT01000001">
    <property type="protein sequence ID" value="RUR65476.1"/>
    <property type="molecule type" value="Genomic_DNA"/>
</dbReference>
<feature type="transmembrane region" description="Helical" evidence="7">
    <location>
        <begin position="163"/>
        <end position="187"/>
    </location>
</feature>
<evidence type="ECO:0000256" key="5">
    <source>
        <dbReference type="ARBA" id="ARBA00022989"/>
    </source>
</evidence>
<reference evidence="9 10" key="1">
    <citation type="submission" date="2018-12" db="EMBL/GenBank/DDBJ databases">
        <title>The genome sequences of Variovorax guangxiensis DSM 27352.</title>
        <authorList>
            <person name="Gao J."/>
            <person name="Sun J."/>
        </authorList>
    </citation>
    <scope>NUCLEOTIDE SEQUENCE [LARGE SCALE GENOMIC DNA]</scope>
    <source>
        <strain evidence="9 10">DSM 27352</strain>
    </source>
</reference>
<organism evidence="9 10">
    <name type="scientific">Variovorax guangxiensis</name>
    <dbReference type="NCBI Taxonomy" id="1775474"/>
    <lineage>
        <taxon>Bacteria</taxon>
        <taxon>Pseudomonadati</taxon>
        <taxon>Pseudomonadota</taxon>
        <taxon>Betaproteobacteria</taxon>
        <taxon>Burkholderiales</taxon>
        <taxon>Comamonadaceae</taxon>
        <taxon>Variovorax</taxon>
    </lineage>
</organism>
<evidence type="ECO:0000256" key="1">
    <source>
        <dbReference type="ARBA" id="ARBA00004651"/>
    </source>
</evidence>
<feature type="transmembrane region" description="Helical" evidence="7">
    <location>
        <begin position="111"/>
        <end position="134"/>
    </location>
</feature>
<keyword evidence="5 7" id="KW-1133">Transmembrane helix</keyword>
<comment type="subcellular location">
    <subcellularLocation>
        <location evidence="1 7">Cell membrane</location>
        <topology evidence="1 7">Multi-pass membrane protein</topology>
    </subcellularLocation>
</comment>
<evidence type="ECO:0000256" key="7">
    <source>
        <dbReference type="RuleBase" id="RU363032"/>
    </source>
</evidence>
<dbReference type="GO" id="GO:0055085">
    <property type="term" value="P:transmembrane transport"/>
    <property type="evidence" value="ECO:0007669"/>
    <property type="project" value="InterPro"/>
</dbReference>
<keyword evidence="4 7" id="KW-0812">Transmembrane</keyword>
<sequence>MTLREKKKKTATATRLPLVFIGPGLLVLAVLALVPTLFAIGISLQDRELGQADTAWVWLSNYVQLFSDRRFLNSVRVSLVWEVLTVSATMGLAVLLGVLMFQCTTARWRNVLSMLFIVPVLLPRVSAAFVWKFAFHPLFGLLTWPYKAVTGEPLDLLASPVTALLTVAFVDVWQWGLFFAVIVLKLLETLPPQPFEAARMDHAKTWEVYAYVALPMLKAPLVSLCFVKMVESLRAFDLIYVMTRGGPGISTETLDMYAFSQGFIESGRISYASGMAVLMMIASTVAFTYIWKWTRPK</sequence>
<keyword evidence="3" id="KW-1003">Cell membrane</keyword>
<dbReference type="SUPFAM" id="SSF161098">
    <property type="entry name" value="MetI-like"/>
    <property type="match status" value="1"/>
</dbReference>
<protein>
    <submittedName>
        <fullName evidence="9">ABC transporter permease subunit</fullName>
    </submittedName>
</protein>
<evidence type="ECO:0000256" key="3">
    <source>
        <dbReference type="ARBA" id="ARBA00022475"/>
    </source>
</evidence>
<dbReference type="InterPro" id="IPR050809">
    <property type="entry name" value="UgpAE/MalFG_permease"/>
</dbReference>
<comment type="similarity">
    <text evidence="7">Belongs to the binding-protein-dependent transport system permease family.</text>
</comment>
<keyword evidence="6 7" id="KW-0472">Membrane</keyword>
<gene>
    <name evidence="9" type="ORF">EJP67_00215</name>
</gene>
<feature type="transmembrane region" description="Helical" evidence="7">
    <location>
        <begin position="269"/>
        <end position="291"/>
    </location>
</feature>
<proteinExistence type="inferred from homology"/>
<evidence type="ECO:0000256" key="4">
    <source>
        <dbReference type="ARBA" id="ARBA00022692"/>
    </source>
</evidence>
<dbReference type="PROSITE" id="PS50928">
    <property type="entry name" value="ABC_TM1"/>
    <property type="match status" value="1"/>
</dbReference>
<evidence type="ECO:0000256" key="2">
    <source>
        <dbReference type="ARBA" id="ARBA00022448"/>
    </source>
</evidence>
<dbReference type="PANTHER" id="PTHR43227:SF8">
    <property type="entry name" value="DIACETYLCHITOBIOSE UPTAKE SYSTEM PERMEASE PROTEIN DASB"/>
    <property type="match status" value="1"/>
</dbReference>
<dbReference type="Proteomes" id="UP000281118">
    <property type="component" value="Unassembled WGS sequence"/>
</dbReference>